<evidence type="ECO:0000313" key="1">
    <source>
        <dbReference type="EMBL" id="TWP45832.1"/>
    </source>
</evidence>
<dbReference type="Proteomes" id="UP000316639">
    <property type="component" value="Unassembled WGS sequence"/>
</dbReference>
<organism evidence="1 2">
    <name type="scientific">Lentzea tibetensis</name>
    <dbReference type="NCBI Taxonomy" id="2591470"/>
    <lineage>
        <taxon>Bacteria</taxon>
        <taxon>Bacillati</taxon>
        <taxon>Actinomycetota</taxon>
        <taxon>Actinomycetes</taxon>
        <taxon>Pseudonocardiales</taxon>
        <taxon>Pseudonocardiaceae</taxon>
        <taxon>Lentzea</taxon>
    </lineage>
</organism>
<keyword evidence="2" id="KW-1185">Reference proteome</keyword>
<accession>A0A563EH28</accession>
<dbReference type="RefSeq" id="WP_146359445.1">
    <property type="nucleotide sequence ID" value="NZ_VOBR01000038.1"/>
</dbReference>
<evidence type="ECO:0000313" key="2">
    <source>
        <dbReference type="Proteomes" id="UP000316639"/>
    </source>
</evidence>
<name>A0A563EH28_9PSEU</name>
<sequence length="176" mass="18627">MAGFYMRDGKAITPSRGGRSIVVAAVLAGMAATSTAGFRDDGDREWGQLDLTHQVVKTSAPCYANSSGEVREFLLHTPCQQLDRSLLTLSDGRGNEFAVSVAWVRMASTDNAHELETRADKGAVLPLDGMKCNGGPKDSRQQGDVVVIAEAATITGKPDVQTLRNAVATATELPPP</sequence>
<dbReference type="EMBL" id="VOBR01000038">
    <property type="protein sequence ID" value="TWP45832.1"/>
    <property type="molecule type" value="Genomic_DNA"/>
</dbReference>
<comment type="caution">
    <text evidence="1">The sequence shown here is derived from an EMBL/GenBank/DDBJ whole genome shotgun (WGS) entry which is preliminary data.</text>
</comment>
<reference evidence="1 2" key="1">
    <citation type="submission" date="2019-07" db="EMBL/GenBank/DDBJ databases">
        <title>Lentzea xizangensis sp. nov., isolated from Qinghai-Tibetan Plateau Soils.</title>
        <authorList>
            <person name="Huang J."/>
        </authorList>
    </citation>
    <scope>NUCLEOTIDE SEQUENCE [LARGE SCALE GENOMIC DNA]</scope>
    <source>
        <strain evidence="1 2">FXJ1.1311</strain>
    </source>
</reference>
<proteinExistence type="predicted"/>
<dbReference type="OrthoDB" id="3470137at2"/>
<gene>
    <name evidence="1" type="ORF">FKR81_38345</name>
</gene>
<dbReference type="AlphaFoldDB" id="A0A563EH28"/>
<protein>
    <submittedName>
        <fullName evidence="1">Uncharacterized protein</fullName>
    </submittedName>
</protein>